<dbReference type="AlphaFoldDB" id="A0AAV2DY30"/>
<gene>
    <name evidence="2" type="ORF">LTRI10_LOCUS20052</name>
</gene>
<protein>
    <submittedName>
        <fullName evidence="2">Uncharacterized protein</fullName>
    </submittedName>
</protein>
<organism evidence="2 3">
    <name type="scientific">Linum trigynum</name>
    <dbReference type="NCBI Taxonomy" id="586398"/>
    <lineage>
        <taxon>Eukaryota</taxon>
        <taxon>Viridiplantae</taxon>
        <taxon>Streptophyta</taxon>
        <taxon>Embryophyta</taxon>
        <taxon>Tracheophyta</taxon>
        <taxon>Spermatophyta</taxon>
        <taxon>Magnoliopsida</taxon>
        <taxon>eudicotyledons</taxon>
        <taxon>Gunneridae</taxon>
        <taxon>Pentapetalae</taxon>
        <taxon>rosids</taxon>
        <taxon>fabids</taxon>
        <taxon>Malpighiales</taxon>
        <taxon>Linaceae</taxon>
        <taxon>Linum</taxon>
    </lineage>
</organism>
<proteinExistence type="predicted"/>
<evidence type="ECO:0000313" key="3">
    <source>
        <dbReference type="Proteomes" id="UP001497516"/>
    </source>
</evidence>
<sequence length="90" mass="9933">MGRDEASEQPLGDKTPAAWIFSTMDLLGPGRITTLIDKDGRTWMQRQPELEWALLGADIGAALSNETQKKTQQGVTGRMTEPANKSDWSE</sequence>
<feature type="compositionally biased region" description="Polar residues" evidence="1">
    <location>
        <begin position="66"/>
        <end position="75"/>
    </location>
</feature>
<reference evidence="2 3" key="1">
    <citation type="submission" date="2024-04" db="EMBL/GenBank/DDBJ databases">
        <authorList>
            <person name="Fracassetti M."/>
        </authorList>
    </citation>
    <scope>NUCLEOTIDE SEQUENCE [LARGE SCALE GENOMIC DNA]</scope>
</reference>
<evidence type="ECO:0000313" key="2">
    <source>
        <dbReference type="EMBL" id="CAL1378477.1"/>
    </source>
</evidence>
<accession>A0AAV2DY30</accession>
<evidence type="ECO:0000256" key="1">
    <source>
        <dbReference type="SAM" id="MobiDB-lite"/>
    </source>
</evidence>
<feature type="region of interest" description="Disordered" evidence="1">
    <location>
        <begin position="66"/>
        <end position="90"/>
    </location>
</feature>
<name>A0AAV2DY30_9ROSI</name>
<keyword evidence="3" id="KW-1185">Reference proteome</keyword>
<dbReference type="EMBL" id="OZ034816">
    <property type="protein sequence ID" value="CAL1378477.1"/>
    <property type="molecule type" value="Genomic_DNA"/>
</dbReference>
<dbReference type="Proteomes" id="UP001497516">
    <property type="component" value="Chromosome 3"/>
</dbReference>